<dbReference type="EMBL" id="FNXY01000007">
    <property type="protein sequence ID" value="SEJ40661.1"/>
    <property type="molecule type" value="Genomic_DNA"/>
</dbReference>
<gene>
    <name evidence="1" type="ORF">SAMN04487995_4520</name>
</gene>
<keyword evidence="2" id="KW-1185">Reference proteome</keyword>
<dbReference type="Proteomes" id="UP000199532">
    <property type="component" value="Unassembled WGS sequence"/>
</dbReference>
<accession>A0A1H6YHC6</accession>
<name>A0A1H6YHC6_9BACT</name>
<evidence type="ECO:0000313" key="1">
    <source>
        <dbReference type="EMBL" id="SEJ40661.1"/>
    </source>
</evidence>
<sequence>MDFARQGQSAGTAIPFGINPKASHYLKSVIPEFNMRDIANKILVILNVGMFNLTSEMGLFMDNVSRNYKVIAVSTSGRGKSEIGISGSNHYSGFT</sequence>
<evidence type="ECO:0000313" key="2">
    <source>
        <dbReference type="Proteomes" id="UP000199532"/>
    </source>
</evidence>
<protein>
    <submittedName>
        <fullName evidence="1">Uncharacterized protein</fullName>
    </submittedName>
</protein>
<dbReference type="STRING" id="408657.SAMN04487995_4520"/>
<reference evidence="1 2" key="1">
    <citation type="submission" date="2016-10" db="EMBL/GenBank/DDBJ databases">
        <authorList>
            <person name="de Groot N.N."/>
        </authorList>
    </citation>
    <scope>NUCLEOTIDE SEQUENCE [LARGE SCALE GENOMIC DNA]</scope>
    <source>
        <strain evidence="1 2">DSM 19938</strain>
    </source>
</reference>
<proteinExistence type="predicted"/>
<dbReference type="AlphaFoldDB" id="A0A1H6YHC6"/>
<organism evidence="1 2">
    <name type="scientific">Dyadobacter koreensis</name>
    <dbReference type="NCBI Taxonomy" id="408657"/>
    <lineage>
        <taxon>Bacteria</taxon>
        <taxon>Pseudomonadati</taxon>
        <taxon>Bacteroidota</taxon>
        <taxon>Cytophagia</taxon>
        <taxon>Cytophagales</taxon>
        <taxon>Spirosomataceae</taxon>
        <taxon>Dyadobacter</taxon>
    </lineage>
</organism>